<evidence type="ECO:0000313" key="2">
    <source>
        <dbReference type="Proteomes" id="UP000566819"/>
    </source>
</evidence>
<name>A0A8H4RCD1_9HELO</name>
<dbReference type="InterPro" id="IPR008949">
    <property type="entry name" value="Isoprenoid_synthase_dom_sf"/>
</dbReference>
<keyword evidence="2" id="KW-1185">Reference proteome</keyword>
<dbReference type="AlphaFoldDB" id="A0A8H4RCD1"/>
<comment type="caution">
    <text evidence="1">The sequence shown here is derived from an EMBL/GenBank/DDBJ whole genome shotgun (WGS) entry which is preliminary data.</text>
</comment>
<dbReference type="Gene3D" id="1.10.600.10">
    <property type="entry name" value="Farnesyl Diphosphate Synthase"/>
    <property type="match status" value="1"/>
</dbReference>
<reference evidence="1 2" key="1">
    <citation type="submission" date="2020-03" db="EMBL/GenBank/DDBJ databases">
        <title>Draft Genome Sequence of Cudoniella acicularis.</title>
        <authorList>
            <person name="Buettner E."/>
            <person name="Kellner H."/>
        </authorList>
    </citation>
    <scope>NUCLEOTIDE SEQUENCE [LARGE SCALE GENOMIC DNA]</scope>
    <source>
        <strain evidence="1 2">DSM 108380</strain>
    </source>
</reference>
<dbReference type="EMBL" id="JAAMPI010001054">
    <property type="protein sequence ID" value="KAF4626948.1"/>
    <property type="molecule type" value="Genomic_DNA"/>
</dbReference>
<gene>
    <name evidence="1" type="ORF">G7Y89_g11208</name>
</gene>
<dbReference type="Proteomes" id="UP000566819">
    <property type="component" value="Unassembled WGS sequence"/>
</dbReference>
<organism evidence="1 2">
    <name type="scientific">Cudoniella acicularis</name>
    <dbReference type="NCBI Taxonomy" id="354080"/>
    <lineage>
        <taxon>Eukaryota</taxon>
        <taxon>Fungi</taxon>
        <taxon>Dikarya</taxon>
        <taxon>Ascomycota</taxon>
        <taxon>Pezizomycotina</taxon>
        <taxon>Leotiomycetes</taxon>
        <taxon>Helotiales</taxon>
        <taxon>Tricladiaceae</taxon>
        <taxon>Cudoniella</taxon>
    </lineage>
</organism>
<proteinExistence type="predicted"/>
<accession>A0A8H4RCD1</accession>
<dbReference type="Pfam" id="PF19086">
    <property type="entry name" value="Terpene_syn_C_2"/>
    <property type="match status" value="1"/>
</dbReference>
<dbReference type="SUPFAM" id="SSF48576">
    <property type="entry name" value="Terpenoid synthases"/>
    <property type="match status" value="1"/>
</dbReference>
<protein>
    <submittedName>
        <fullName evidence="1">Uncharacterized protein</fullName>
    </submittedName>
</protein>
<sequence>MVYVLCTIDDLVEAMSHDDAIEILAFAIAALKAQGASAELPEKLQANELATAAQNIVLAFISHVIQHLSLKARTAFFADIQDTLLGQSREAPYRHQCFPDMKTYLEIRILSISFRPFLTLL</sequence>
<evidence type="ECO:0000313" key="1">
    <source>
        <dbReference type="EMBL" id="KAF4626948.1"/>
    </source>
</evidence>